<dbReference type="EMBL" id="JANBVO010000003">
    <property type="protein sequence ID" value="KAJ9155213.1"/>
    <property type="molecule type" value="Genomic_DNA"/>
</dbReference>
<sequence length="174" mass="19669">MENSLSGSLKRTASCASMSSEGTIDYGVSQHDVNVRGSVGDPKMTVIDAYLDGSVLKFVVEYHLGVWWKAEEMQAEMELVSDFMNSHRDKAAELPIEELDGYWPRETLPGYAAVKRVEDVAMLKDELYVKVVPWVFMKYSDVLEDEDLRRLAQGYLRSADWKIVLNGEPNCVLP</sequence>
<reference evidence="1" key="1">
    <citation type="submission" date="2022-07" db="EMBL/GenBank/DDBJ databases">
        <title>Fungi with potential for degradation of polypropylene.</title>
        <authorList>
            <person name="Gostincar C."/>
        </authorList>
    </citation>
    <scope>NUCLEOTIDE SEQUENCE</scope>
    <source>
        <strain evidence="1">EXF-13308</strain>
    </source>
</reference>
<dbReference type="Proteomes" id="UP001174694">
    <property type="component" value="Unassembled WGS sequence"/>
</dbReference>
<comment type="caution">
    <text evidence="1">The sequence shown here is derived from an EMBL/GenBank/DDBJ whole genome shotgun (WGS) entry which is preliminary data.</text>
</comment>
<proteinExistence type="predicted"/>
<protein>
    <submittedName>
        <fullName evidence="1">Uncharacterized protein</fullName>
    </submittedName>
</protein>
<dbReference type="AlphaFoldDB" id="A0AA38VVV2"/>
<organism evidence="1 2">
    <name type="scientific">Pleurostoma richardsiae</name>
    <dbReference type="NCBI Taxonomy" id="41990"/>
    <lineage>
        <taxon>Eukaryota</taxon>
        <taxon>Fungi</taxon>
        <taxon>Dikarya</taxon>
        <taxon>Ascomycota</taxon>
        <taxon>Pezizomycotina</taxon>
        <taxon>Sordariomycetes</taxon>
        <taxon>Sordariomycetidae</taxon>
        <taxon>Calosphaeriales</taxon>
        <taxon>Pleurostomataceae</taxon>
        <taxon>Pleurostoma</taxon>
    </lineage>
</organism>
<gene>
    <name evidence="1" type="ORF">NKR23_g2125</name>
</gene>
<keyword evidence="2" id="KW-1185">Reference proteome</keyword>
<evidence type="ECO:0000313" key="2">
    <source>
        <dbReference type="Proteomes" id="UP001174694"/>
    </source>
</evidence>
<name>A0AA38VVV2_9PEZI</name>
<evidence type="ECO:0000313" key="1">
    <source>
        <dbReference type="EMBL" id="KAJ9155213.1"/>
    </source>
</evidence>
<accession>A0AA38VVV2</accession>